<dbReference type="Proteomes" id="UP000886523">
    <property type="component" value="Unassembled WGS sequence"/>
</dbReference>
<gene>
    <name evidence="1" type="ORF">BS47DRAFT_1353602</name>
</gene>
<accession>A0A9P6DJY2</accession>
<evidence type="ECO:0000313" key="1">
    <source>
        <dbReference type="EMBL" id="KAF9505821.1"/>
    </source>
</evidence>
<dbReference type="OrthoDB" id="42657at2759"/>
<organism evidence="1 2">
    <name type="scientific">Hydnum rufescens UP504</name>
    <dbReference type="NCBI Taxonomy" id="1448309"/>
    <lineage>
        <taxon>Eukaryota</taxon>
        <taxon>Fungi</taxon>
        <taxon>Dikarya</taxon>
        <taxon>Basidiomycota</taxon>
        <taxon>Agaricomycotina</taxon>
        <taxon>Agaricomycetes</taxon>
        <taxon>Cantharellales</taxon>
        <taxon>Hydnaceae</taxon>
        <taxon>Hydnum</taxon>
    </lineage>
</organism>
<reference evidence="1" key="1">
    <citation type="journal article" date="2020" name="Nat. Commun.">
        <title>Large-scale genome sequencing of mycorrhizal fungi provides insights into the early evolution of symbiotic traits.</title>
        <authorList>
            <person name="Miyauchi S."/>
            <person name="Kiss E."/>
            <person name="Kuo A."/>
            <person name="Drula E."/>
            <person name="Kohler A."/>
            <person name="Sanchez-Garcia M."/>
            <person name="Morin E."/>
            <person name="Andreopoulos B."/>
            <person name="Barry K.W."/>
            <person name="Bonito G."/>
            <person name="Buee M."/>
            <person name="Carver A."/>
            <person name="Chen C."/>
            <person name="Cichocki N."/>
            <person name="Clum A."/>
            <person name="Culley D."/>
            <person name="Crous P.W."/>
            <person name="Fauchery L."/>
            <person name="Girlanda M."/>
            <person name="Hayes R.D."/>
            <person name="Keri Z."/>
            <person name="LaButti K."/>
            <person name="Lipzen A."/>
            <person name="Lombard V."/>
            <person name="Magnuson J."/>
            <person name="Maillard F."/>
            <person name="Murat C."/>
            <person name="Nolan M."/>
            <person name="Ohm R.A."/>
            <person name="Pangilinan J."/>
            <person name="Pereira M.F."/>
            <person name="Perotto S."/>
            <person name="Peter M."/>
            <person name="Pfister S."/>
            <person name="Riley R."/>
            <person name="Sitrit Y."/>
            <person name="Stielow J.B."/>
            <person name="Szollosi G."/>
            <person name="Zifcakova L."/>
            <person name="Stursova M."/>
            <person name="Spatafora J.W."/>
            <person name="Tedersoo L."/>
            <person name="Vaario L.M."/>
            <person name="Yamada A."/>
            <person name="Yan M."/>
            <person name="Wang P."/>
            <person name="Xu J."/>
            <person name="Bruns T."/>
            <person name="Baldrian P."/>
            <person name="Vilgalys R."/>
            <person name="Dunand C."/>
            <person name="Henrissat B."/>
            <person name="Grigoriev I.V."/>
            <person name="Hibbett D."/>
            <person name="Nagy L.G."/>
            <person name="Martin F.M."/>
        </authorList>
    </citation>
    <scope>NUCLEOTIDE SEQUENCE</scope>
    <source>
        <strain evidence="1">UP504</strain>
    </source>
</reference>
<keyword evidence="2" id="KW-1185">Reference proteome</keyword>
<name>A0A9P6DJY2_9AGAM</name>
<protein>
    <submittedName>
        <fullName evidence="1">Uncharacterized protein</fullName>
    </submittedName>
</protein>
<dbReference type="AlphaFoldDB" id="A0A9P6DJY2"/>
<proteinExistence type="predicted"/>
<evidence type="ECO:0000313" key="2">
    <source>
        <dbReference type="Proteomes" id="UP000886523"/>
    </source>
</evidence>
<dbReference type="EMBL" id="MU129135">
    <property type="protein sequence ID" value="KAF9505821.1"/>
    <property type="molecule type" value="Genomic_DNA"/>
</dbReference>
<comment type="caution">
    <text evidence="1">The sequence shown here is derived from an EMBL/GenBank/DDBJ whole genome shotgun (WGS) entry which is preliminary data.</text>
</comment>
<sequence length="67" mass="7332">MASPDLGETIAFPHTEIKQVGDMSDIPGIDLETRANVTAVDHDGPVVTRSELWSYYLYVRATSHSGL</sequence>